<dbReference type="AlphaFoldDB" id="A0A3M7QCJ6"/>
<dbReference type="EMBL" id="REGN01006661">
    <property type="protein sequence ID" value="RNA08678.1"/>
    <property type="molecule type" value="Genomic_DNA"/>
</dbReference>
<evidence type="ECO:0000313" key="1">
    <source>
        <dbReference type="EMBL" id="RNA08678.1"/>
    </source>
</evidence>
<evidence type="ECO:0000313" key="2">
    <source>
        <dbReference type="Proteomes" id="UP000276133"/>
    </source>
</evidence>
<proteinExistence type="predicted"/>
<gene>
    <name evidence="1" type="ORF">BpHYR1_004226</name>
</gene>
<keyword evidence="2" id="KW-1185">Reference proteome</keyword>
<dbReference type="Proteomes" id="UP000276133">
    <property type="component" value="Unassembled WGS sequence"/>
</dbReference>
<name>A0A3M7QCJ6_BRAPC</name>
<comment type="caution">
    <text evidence="1">The sequence shown here is derived from an EMBL/GenBank/DDBJ whole genome shotgun (WGS) entry which is preliminary data.</text>
</comment>
<organism evidence="1 2">
    <name type="scientific">Brachionus plicatilis</name>
    <name type="common">Marine rotifer</name>
    <name type="synonym">Brachionus muelleri</name>
    <dbReference type="NCBI Taxonomy" id="10195"/>
    <lineage>
        <taxon>Eukaryota</taxon>
        <taxon>Metazoa</taxon>
        <taxon>Spiralia</taxon>
        <taxon>Gnathifera</taxon>
        <taxon>Rotifera</taxon>
        <taxon>Eurotatoria</taxon>
        <taxon>Monogononta</taxon>
        <taxon>Pseudotrocha</taxon>
        <taxon>Ploima</taxon>
        <taxon>Brachionidae</taxon>
        <taxon>Brachionus</taxon>
    </lineage>
</organism>
<accession>A0A3M7QCJ6</accession>
<protein>
    <submittedName>
        <fullName evidence="1">Uncharacterized protein</fullName>
    </submittedName>
</protein>
<reference evidence="1 2" key="1">
    <citation type="journal article" date="2018" name="Sci. Rep.">
        <title>Genomic signatures of local adaptation to the degree of environmental predictability in rotifers.</title>
        <authorList>
            <person name="Franch-Gras L."/>
            <person name="Hahn C."/>
            <person name="Garcia-Roger E.M."/>
            <person name="Carmona M.J."/>
            <person name="Serra M."/>
            <person name="Gomez A."/>
        </authorList>
    </citation>
    <scope>NUCLEOTIDE SEQUENCE [LARGE SCALE GENOMIC DNA]</scope>
    <source>
        <strain evidence="1">HYR1</strain>
    </source>
</reference>
<sequence length="133" mass="15931">MISLSLKAFTIRQKVLLFDTRFIRLKSIPISKKLIFITNKEYLSAEFLEFFYSEKHKIISLNFFFNLRLSKSKFDLFRLFFLIFIQVCLPICVVNKELFKTLPYFDYCSTLLCYFSKEAIIKPAKVWFIFISA</sequence>